<evidence type="ECO:0000313" key="2">
    <source>
        <dbReference type="EMBL" id="TFE41888.1"/>
    </source>
</evidence>
<dbReference type="Proteomes" id="UP000297385">
    <property type="component" value="Unassembled WGS sequence"/>
</dbReference>
<proteinExistence type="predicted"/>
<keyword evidence="1" id="KW-0732">Signal</keyword>
<evidence type="ECO:0000313" key="3">
    <source>
        <dbReference type="Proteomes" id="UP000297385"/>
    </source>
</evidence>
<accession>A0A4Y8MX12</accession>
<dbReference type="RefSeq" id="WP_134465169.1">
    <property type="nucleotide sequence ID" value="NZ_JBHMFL010000064.1"/>
</dbReference>
<comment type="caution">
    <text evidence="2">The sequence shown here is derived from an EMBL/GenBank/DDBJ whole genome shotgun (WGS) entry which is preliminary data.</text>
</comment>
<dbReference type="AlphaFoldDB" id="A0A4Y8MX12"/>
<evidence type="ECO:0000256" key="1">
    <source>
        <dbReference type="SAM" id="SignalP"/>
    </source>
</evidence>
<dbReference type="EMBL" id="SNVI01000002">
    <property type="protein sequence ID" value="TFE41888.1"/>
    <property type="molecule type" value="Genomic_DNA"/>
</dbReference>
<feature type="signal peptide" evidence="1">
    <location>
        <begin position="1"/>
        <end position="22"/>
    </location>
</feature>
<organism evidence="2 3">
    <name type="scientific">Paraburkholderia dipogonis</name>
    <dbReference type="NCBI Taxonomy" id="1211383"/>
    <lineage>
        <taxon>Bacteria</taxon>
        <taxon>Pseudomonadati</taxon>
        <taxon>Pseudomonadota</taxon>
        <taxon>Betaproteobacteria</taxon>
        <taxon>Burkholderiales</taxon>
        <taxon>Burkholderiaceae</taxon>
        <taxon>Paraburkholderia</taxon>
    </lineage>
</organism>
<dbReference type="GeneID" id="97308522"/>
<reference evidence="2 3" key="1">
    <citation type="submission" date="2019-03" db="EMBL/GenBank/DDBJ databases">
        <title>Complete Genome Sequence of Paraburkholderia dipogonis ICMP 19430T, a Nitrogen-fixing Symbiont of the South African Invasive Legume Dipogon lignosus in New Zealand.</title>
        <authorList>
            <person name="De Meyer S.E."/>
        </authorList>
    </citation>
    <scope>NUCLEOTIDE SEQUENCE [LARGE SCALE GENOMIC DNA]</scope>
    <source>
        <strain evidence="2 3">ICMP 19430</strain>
    </source>
</reference>
<sequence length="449" mass="47956">MKIRLVQHVSILWLCAILAACAAPYRTPKMNPEVSDFPGIHDALRIPGTTSADVILVHGMCTHSEDWVTTTNKELAQALNMTLEDIGPPIPLGDSSNPEQSSHEAQLYTAKMTGFGLTVNTFSILWSPISEEAKKALCYDVSGGNASCQSAGEVTTGKRVWANRFLKETLLDNCLADAVFYAGDVGKQKIQSAIRRGISWVLFGNQNDLCGEHAAVEIAPGNKGQAPLIFLTESLGSKMLYDTLSNTANSCGKANLHGFATALQRPIEVFMAANQMPILSLADRTSSAQGALGAAPDGAEQAQVPKDVTPAVNPVIDILKLSTSGGVPTSTLRQSQGAANNEVGVLAPRWVVAFSDPNDLFSYTLRSSVCKDGQTCGTVDNIHFSDVLVSNDWSYLFSFENPYSAHTEYLARTTASGIGQVVAKMVACGGRNYKQPCDPSTNRAGTDHP</sequence>
<feature type="chain" id="PRO_5021417347" evidence="1">
    <location>
        <begin position="23"/>
        <end position="449"/>
    </location>
</feature>
<protein>
    <submittedName>
        <fullName evidence="2">Uncharacterized protein</fullName>
    </submittedName>
</protein>
<dbReference type="PROSITE" id="PS51257">
    <property type="entry name" value="PROKAR_LIPOPROTEIN"/>
    <property type="match status" value="1"/>
</dbReference>
<gene>
    <name evidence="2" type="ORF">E2553_35200</name>
</gene>
<name>A0A4Y8MX12_9BURK</name>